<dbReference type="GO" id="GO:0006511">
    <property type="term" value="P:ubiquitin-dependent protein catabolic process"/>
    <property type="evidence" value="ECO:0007669"/>
    <property type="project" value="InterPro"/>
</dbReference>
<dbReference type="Proteomes" id="UP000236291">
    <property type="component" value="Unassembled WGS sequence"/>
</dbReference>
<proteinExistence type="inferred from homology"/>
<gene>
    <name evidence="5" type="ORF">L195_g019514</name>
</gene>
<evidence type="ECO:0000313" key="6">
    <source>
        <dbReference type="Proteomes" id="UP000236291"/>
    </source>
</evidence>
<evidence type="ECO:0000256" key="2">
    <source>
        <dbReference type="ARBA" id="ARBA00006019"/>
    </source>
</evidence>
<name>A0A2K3MZT6_TRIPR</name>
<accession>A0A2K3MZT6</accession>
<organism evidence="5 6">
    <name type="scientific">Trifolium pratense</name>
    <name type="common">Red clover</name>
    <dbReference type="NCBI Taxonomy" id="57577"/>
    <lineage>
        <taxon>Eukaryota</taxon>
        <taxon>Viridiplantae</taxon>
        <taxon>Streptophyta</taxon>
        <taxon>Embryophyta</taxon>
        <taxon>Tracheophyta</taxon>
        <taxon>Spermatophyta</taxon>
        <taxon>Magnoliopsida</taxon>
        <taxon>eudicotyledons</taxon>
        <taxon>Gunneridae</taxon>
        <taxon>Pentapetalae</taxon>
        <taxon>rosids</taxon>
        <taxon>fabids</taxon>
        <taxon>Fabales</taxon>
        <taxon>Fabaceae</taxon>
        <taxon>Papilionoideae</taxon>
        <taxon>50 kb inversion clade</taxon>
        <taxon>NPAAA clade</taxon>
        <taxon>Hologalegina</taxon>
        <taxon>IRL clade</taxon>
        <taxon>Trifolieae</taxon>
        <taxon>Trifolium</taxon>
    </lineage>
</organism>
<sequence>MNSVLPSLRGMKDDLLLRELLRRWLNYDAIIMHLSKIFCYLNEECIPKYIPFLEEISFSSFKRLAYEAMNKEIMDAIFSVMERKLTGEKIDPTFLINTLDFYLKFYKWTEKDNAKDVLSSKKIKLISSNDVTFEVDYRVLLMSKKFEEITVGDVNTISVPKMSSKMLDIAVEYYKKLIKHS</sequence>
<dbReference type="InterPro" id="IPR016073">
    <property type="entry name" value="Skp1_comp_POZ"/>
</dbReference>
<dbReference type="STRING" id="57577.A0A2K3MZT6"/>
<evidence type="ECO:0000313" key="5">
    <source>
        <dbReference type="EMBL" id="PNX96310.1"/>
    </source>
</evidence>
<comment type="similarity">
    <text evidence="2">Belongs to the cullin family.</text>
</comment>
<dbReference type="Gene3D" id="1.20.1310.10">
    <property type="entry name" value="Cullin Repeats"/>
    <property type="match status" value="1"/>
</dbReference>
<dbReference type="InterPro" id="IPR016159">
    <property type="entry name" value="Cullin_repeat-like_dom_sf"/>
</dbReference>
<dbReference type="EMBL" id="ASHM01014368">
    <property type="protein sequence ID" value="PNX96310.1"/>
    <property type="molecule type" value="Genomic_DNA"/>
</dbReference>
<feature type="domain" description="SKP1 component POZ" evidence="4">
    <location>
        <begin position="121"/>
        <end position="176"/>
    </location>
</feature>
<evidence type="ECO:0000259" key="3">
    <source>
        <dbReference type="Pfam" id="PF00888"/>
    </source>
</evidence>
<dbReference type="SUPFAM" id="SSF74788">
    <property type="entry name" value="Cullin repeat-like"/>
    <property type="match status" value="1"/>
</dbReference>
<evidence type="ECO:0000256" key="1">
    <source>
        <dbReference type="ARBA" id="ARBA00004906"/>
    </source>
</evidence>
<dbReference type="SUPFAM" id="SSF54695">
    <property type="entry name" value="POZ domain"/>
    <property type="match status" value="1"/>
</dbReference>
<protein>
    <submittedName>
        <fullName evidence="5">Cullin-1-like protein</fullName>
    </submittedName>
</protein>
<comment type="pathway">
    <text evidence="1">Protein modification; protein ubiquitination.</text>
</comment>
<dbReference type="ExpressionAtlas" id="A0A2K3MZT6">
    <property type="expression patterns" value="baseline"/>
</dbReference>
<comment type="caution">
    <text evidence="5">The sequence shown here is derived from an EMBL/GenBank/DDBJ whole genome shotgun (WGS) entry which is preliminary data.</text>
</comment>
<reference evidence="5 6" key="1">
    <citation type="journal article" date="2014" name="Am. J. Bot.">
        <title>Genome assembly and annotation for red clover (Trifolium pratense; Fabaceae).</title>
        <authorList>
            <person name="Istvanek J."/>
            <person name="Jaros M."/>
            <person name="Krenek A."/>
            <person name="Repkova J."/>
        </authorList>
    </citation>
    <scope>NUCLEOTIDE SEQUENCE [LARGE SCALE GENOMIC DNA]</scope>
    <source>
        <strain evidence="6">cv. Tatra</strain>
        <tissue evidence="5">Young leaves</tissue>
    </source>
</reference>
<dbReference type="InterPro" id="IPR001373">
    <property type="entry name" value="Cullin_N"/>
</dbReference>
<feature type="domain" description="Cullin N-terminal" evidence="3">
    <location>
        <begin position="13"/>
        <end position="107"/>
    </location>
</feature>
<evidence type="ECO:0000259" key="4">
    <source>
        <dbReference type="Pfam" id="PF03931"/>
    </source>
</evidence>
<dbReference type="Pfam" id="PF00888">
    <property type="entry name" value="Cullin"/>
    <property type="match status" value="1"/>
</dbReference>
<dbReference type="Pfam" id="PF03931">
    <property type="entry name" value="Skp1_POZ"/>
    <property type="match status" value="1"/>
</dbReference>
<dbReference type="Gene3D" id="3.30.710.10">
    <property type="entry name" value="Potassium Channel Kv1.1, Chain A"/>
    <property type="match status" value="1"/>
</dbReference>
<dbReference type="InterPro" id="IPR011333">
    <property type="entry name" value="SKP1/BTB/POZ_sf"/>
</dbReference>
<dbReference type="AlphaFoldDB" id="A0A2K3MZT6"/>
<reference evidence="5 6" key="2">
    <citation type="journal article" date="2017" name="Front. Plant Sci.">
        <title>Gene Classification and Mining of Molecular Markers Useful in Red Clover (Trifolium pratense) Breeding.</title>
        <authorList>
            <person name="Istvanek J."/>
            <person name="Dluhosova J."/>
            <person name="Dluhos P."/>
            <person name="Patkova L."/>
            <person name="Nedelnik J."/>
            <person name="Repkova J."/>
        </authorList>
    </citation>
    <scope>NUCLEOTIDE SEQUENCE [LARGE SCALE GENOMIC DNA]</scope>
    <source>
        <strain evidence="6">cv. Tatra</strain>
        <tissue evidence="5">Young leaves</tissue>
    </source>
</reference>